<dbReference type="EMBL" id="HBGA01102435">
    <property type="protein sequence ID" value="CAD9026985.1"/>
    <property type="molecule type" value="Transcribed_RNA"/>
</dbReference>
<keyword evidence="1" id="KW-0175">Coiled coil</keyword>
<evidence type="ECO:0000313" key="2">
    <source>
        <dbReference type="EMBL" id="CAD9026985.1"/>
    </source>
</evidence>
<evidence type="ECO:0000256" key="1">
    <source>
        <dbReference type="SAM" id="Coils"/>
    </source>
</evidence>
<organism evidence="2">
    <name type="scientific">Eutreptiella gymnastica</name>
    <dbReference type="NCBI Taxonomy" id="73025"/>
    <lineage>
        <taxon>Eukaryota</taxon>
        <taxon>Discoba</taxon>
        <taxon>Euglenozoa</taxon>
        <taxon>Euglenida</taxon>
        <taxon>Spirocuta</taxon>
        <taxon>Euglenophyceae</taxon>
        <taxon>Eutreptiales</taxon>
        <taxon>Eutreptiaceae</taxon>
        <taxon>Eutreptiella</taxon>
    </lineage>
</organism>
<sequence length="461" mass="53486">MVESSFGHAYGAAYNKKKNEWLVTQIGLLGNEMAHLKDLERVFVEFHNLVLLGNPVESLEDTSIKAMFDRIQRLKEIEDGYPETKAELIRLREVEKQYIELKAKMKVLADQYARVAAKSHELPARQRELEAERRTWHDQIRHLTHELEVSQEEVKRLTSMNESMRRGADIVLQERLVGIERAYFKEKEERERLQLENDKLAPLRGGEEEIEALRSKCALQSSQLQHLKVLQKRCMELQSQVNSHAAAAAECARLRGEVDRLSSYQDLYLAVQKEYAEMTTIREDRATIQAKLDYVEREKVVLERQLNALQGREYRHLDAERDNHAFSRMLERKVQEVTEECNHAQSQLHKANLDRAIAIADKNQAEGELRLLQEKAKQFPLIQEKVRHLEQANGKLNEELDRLTTQLKAERASKDQVENDTIEMRVKLQKLEELKAYHFLPSLTAADTALAATPRGCVTHR</sequence>
<accession>A0A7S1IYQ2</accession>
<reference evidence="2" key="1">
    <citation type="submission" date="2021-01" db="EMBL/GenBank/DDBJ databases">
        <authorList>
            <person name="Corre E."/>
            <person name="Pelletier E."/>
            <person name="Niang G."/>
            <person name="Scheremetjew M."/>
            <person name="Finn R."/>
            <person name="Kale V."/>
            <person name="Holt S."/>
            <person name="Cochrane G."/>
            <person name="Meng A."/>
            <person name="Brown T."/>
            <person name="Cohen L."/>
        </authorList>
    </citation>
    <scope>NUCLEOTIDE SEQUENCE</scope>
    <source>
        <strain evidence="2">NIES-381</strain>
    </source>
</reference>
<protein>
    <submittedName>
        <fullName evidence="2">Uncharacterized protein</fullName>
    </submittedName>
</protein>
<feature type="coiled-coil region" evidence="1">
    <location>
        <begin position="292"/>
        <end position="434"/>
    </location>
</feature>
<gene>
    <name evidence="2" type="ORF">EGYM00392_LOCUS38115</name>
</gene>
<name>A0A7S1IYQ2_9EUGL</name>
<proteinExistence type="predicted"/>
<dbReference type="AlphaFoldDB" id="A0A7S1IYQ2"/>